<proteinExistence type="predicted"/>
<dbReference type="EMBL" id="ASPP01025952">
    <property type="protein sequence ID" value="ETO07614.1"/>
    <property type="molecule type" value="Genomic_DNA"/>
</dbReference>
<feature type="non-terminal residue" evidence="1">
    <location>
        <position position="230"/>
    </location>
</feature>
<dbReference type="Proteomes" id="UP000023152">
    <property type="component" value="Unassembled WGS sequence"/>
</dbReference>
<gene>
    <name evidence="1" type="ORF">RFI_29778</name>
</gene>
<protein>
    <submittedName>
        <fullName evidence="1">Uncharacterized protein</fullName>
    </submittedName>
</protein>
<organism evidence="1 2">
    <name type="scientific">Reticulomyxa filosa</name>
    <dbReference type="NCBI Taxonomy" id="46433"/>
    <lineage>
        <taxon>Eukaryota</taxon>
        <taxon>Sar</taxon>
        <taxon>Rhizaria</taxon>
        <taxon>Retaria</taxon>
        <taxon>Foraminifera</taxon>
        <taxon>Monothalamids</taxon>
        <taxon>Reticulomyxidae</taxon>
        <taxon>Reticulomyxa</taxon>
    </lineage>
</organism>
<accession>X6M157</accession>
<sequence length="230" mass="27367">MHFMSFVETWMISTFRIWKPNFYKVKNLLSGAFQAMVDTKKSNMFCKIWNIRQVAYSCNSISTIADLASVFKQADSDWNTLISKIKNNIQFRAIRECQMGIRDELFISQSKIQCNNFLKQNLIKFKILPQLFSKCVLHKYKIFIYGSFLKRTCYSYHTLKNEYKLICKYPSDIAPFFRYMYVFVNDIILFFGRWKGKFDDKEIMSKAVHKEEYDALIMIINGYGDEEDVL</sequence>
<reference evidence="1 2" key="1">
    <citation type="journal article" date="2013" name="Curr. Biol.">
        <title>The Genome of the Foraminiferan Reticulomyxa filosa.</title>
        <authorList>
            <person name="Glockner G."/>
            <person name="Hulsmann N."/>
            <person name="Schleicher M."/>
            <person name="Noegel A.A."/>
            <person name="Eichinger L."/>
            <person name="Gallinger C."/>
            <person name="Pawlowski J."/>
            <person name="Sierra R."/>
            <person name="Euteneuer U."/>
            <person name="Pillet L."/>
            <person name="Moustafa A."/>
            <person name="Platzer M."/>
            <person name="Groth M."/>
            <person name="Szafranski K."/>
            <person name="Schliwa M."/>
        </authorList>
    </citation>
    <scope>NUCLEOTIDE SEQUENCE [LARGE SCALE GENOMIC DNA]</scope>
</reference>
<evidence type="ECO:0000313" key="2">
    <source>
        <dbReference type="Proteomes" id="UP000023152"/>
    </source>
</evidence>
<dbReference type="AlphaFoldDB" id="X6M157"/>
<comment type="caution">
    <text evidence="1">The sequence shown here is derived from an EMBL/GenBank/DDBJ whole genome shotgun (WGS) entry which is preliminary data.</text>
</comment>
<keyword evidence="2" id="KW-1185">Reference proteome</keyword>
<name>X6M157_RETFI</name>
<evidence type="ECO:0000313" key="1">
    <source>
        <dbReference type="EMBL" id="ETO07614.1"/>
    </source>
</evidence>